<dbReference type="Gene3D" id="1.10.10.10">
    <property type="entry name" value="Winged helix-like DNA-binding domain superfamily/Winged helix DNA-binding domain"/>
    <property type="match status" value="1"/>
</dbReference>
<dbReference type="GO" id="GO:0003690">
    <property type="term" value="F:double-stranded DNA binding"/>
    <property type="evidence" value="ECO:0007669"/>
    <property type="project" value="TreeGrafter"/>
</dbReference>
<keyword evidence="6 7" id="KW-0539">Nucleus</keyword>
<feature type="compositionally biased region" description="Low complexity" evidence="8">
    <location>
        <begin position="123"/>
        <end position="142"/>
    </location>
</feature>
<dbReference type="InterPro" id="IPR036388">
    <property type="entry name" value="WH-like_DNA-bd_sf"/>
</dbReference>
<keyword evidence="5 7" id="KW-0238">DNA-binding</keyword>
<sequence>MAAKVVKTTKKTTAVSPKAKTASSSKVSKSGALPKYKELITEAIVSLAERGGSSRQALKSFIKEKYPVGENFDTQFNLAVKRGLETEFFSQPKGPAGSIRLVKKPKAESKKAASPEAKKSTTVKKPSTSIKKSSAPASTKKTSNGKVSKKDVTKKAAAKKASDKKTPAKKTPVKKSKKN</sequence>
<feature type="compositionally biased region" description="Basic and acidic residues" evidence="8">
    <location>
        <begin position="105"/>
        <end position="119"/>
    </location>
</feature>
<dbReference type="GO" id="GO:0005634">
    <property type="term" value="C:nucleus"/>
    <property type="evidence" value="ECO:0007669"/>
    <property type="project" value="UniProtKB-SubCell"/>
</dbReference>
<dbReference type="GO" id="GO:0006334">
    <property type="term" value="P:nucleosome assembly"/>
    <property type="evidence" value="ECO:0007669"/>
    <property type="project" value="InterPro"/>
</dbReference>
<comment type="subcellular location">
    <subcellularLocation>
        <location evidence="2">Chromosome</location>
    </subcellularLocation>
    <subcellularLocation>
        <location evidence="1 7">Nucleus</location>
    </subcellularLocation>
</comment>
<feature type="region of interest" description="Disordered" evidence="8">
    <location>
        <begin position="89"/>
        <end position="179"/>
    </location>
</feature>
<gene>
    <name evidence="10" type="ORF">KLDO_g1883</name>
</gene>
<dbReference type="GO" id="GO:0031492">
    <property type="term" value="F:nucleosomal DNA binding"/>
    <property type="evidence" value="ECO:0007669"/>
    <property type="project" value="TreeGrafter"/>
</dbReference>
<dbReference type="InterPro" id="IPR036390">
    <property type="entry name" value="WH_DNA-bd_sf"/>
</dbReference>
<dbReference type="GO" id="GO:0000786">
    <property type="term" value="C:nucleosome"/>
    <property type="evidence" value="ECO:0007669"/>
    <property type="project" value="InterPro"/>
</dbReference>
<evidence type="ECO:0000313" key="11">
    <source>
        <dbReference type="Proteomes" id="UP000031516"/>
    </source>
</evidence>
<dbReference type="OrthoDB" id="1110759at2759"/>
<comment type="caution">
    <text evidence="10">The sequence shown here is derived from an EMBL/GenBank/DDBJ whole genome shotgun (WGS) entry which is preliminary data.</text>
</comment>
<feature type="domain" description="H15" evidence="9">
    <location>
        <begin position="32"/>
        <end position="103"/>
    </location>
</feature>
<keyword evidence="4 7" id="KW-0158">Chromosome</keyword>
<evidence type="ECO:0000256" key="7">
    <source>
        <dbReference type="RuleBase" id="RU003894"/>
    </source>
</evidence>
<dbReference type="PRINTS" id="PR00624">
    <property type="entry name" value="HISTONEH5"/>
</dbReference>
<evidence type="ECO:0000256" key="6">
    <source>
        <dbReference type="ARBA" id="ARBA00023242"/>
    </source>
</evidence>
<feature type="region of interest" description="Disordered" evidence="8">
    <location>
        <begin position="1"/>
        <end position="27"/>
    </location>
</feature>
<protein>
    <recommendedName>
        <fullName evidence="3">Histone H1</fullName>
    </recommendedName>
</protein>
<reference evidence="10 11" key="1">
    <citation type="submission" date="2014-03" db="EMBL/GenBank/DDBJ databases">
        <title>The genome of Kluyveromyces dobzhanskii.</title>
        <authorList>
            <person name="Nystedt B."/>
            <person name="Astrom S."/>
        </authorList>
    </citation>
    <scope>NUCLEOTIDE SEQUENCE [LARGE SCALE GENOMIC DNA]</scope>
    <source>
        <strain evidence="10 11">CBS 2104</strain>
    </source>
</reference>
<dbReference type="SMART" id="SM00526">
    <property type="entry name" value="H15"/>
    <property type="match status" value="1"/>
</dbReference>
<dbReference type="EMBL" id="CCBQ010000026">
    <property type="protein sequence ID" value="CDO93587.1"/>
    <property type="molecule type" value="Genomic_DNA"/>
</dbReference>
<evidence type="ECO:0000256" key="1">
    <source>
        <dbReference type="ARBA" id="ARBA00004123"/>
    </source>
</evidence>
<feature type="compositionally biased region" description="Basic residues" evidence="8">
    <location>
        <begin position="167"/>
        <end position="179"/>
    </location>
</feature>
<dbReference type="PROSITE" id="PS51504">
    <property type="entry name" value="H15"/>
    <property type="match status" value="1"/>
</dbReference>
<evidence type="ECO:0000256" key="3">
    <source>
        <dbReference type="ARBA" id="ARBA00020833"/>
    </source>
</evidence>
<name>A0A0A8L3W7_9SACH</name>
<dbReference type="InterPro" id="IPR005819">
    <property type="entry name" value="H1/H5"/>
</dbReference>
<dbReference type="Proteomes" id="UP000031516">
    <property type="component" value="Unassembled WGS sequence"/>
</dbReference>
<evidence type="ECO:0000313" key="10">
    <source>
        <dbReference type="EMBL" id="CDO93587.1"/>
    </source>
</evidence>
<evidence type="ECO:0000259" key="9">
    <source>
        <dbReference type="PROSITE" id="PS51504"/>
    </source>
</evidence>
<proteinExistence type="inferred from homology"/>
<evidence type="ECO:0000256" key="4">
    <source>
        <dbReference type="ARBA" id="ARBA00022454"/>
    </source>
</evidence>
<dbReference type="GO" id="GO:0030261">
    <property type="term" value="P:chromosome condensation"/>
    <property type="evidence" value="ECO:0007669"/>
    <property type="project" value="TreeGrafter"/>
</dbReference>
<dbReference type="CDD" id="cd00073">
    <property type="entry name" value="H15"/>
    <property type="match status" value="1"/>
</dbReference>
<evidence type="ECO:0000256" key="5">
    <source>
        <dbReference type="ARBA" id="ARBA00023125"/>
    </source>
</evidence>
<feature type="compositionally biased region" description="Basic and acidic residues" evidence="8">
    <location>
        <begin position="148"/>
        <end position="166"/>
    </location>
</feature>
<keyword evidence="11" id="KW-1185">Reference proteome</keyword>
<dbReference type="AlphaFoldDB" id="A0A0A8L3W7"/>
<dbReference type="SUPFAM" id="SSF46785">
    <property type="entry name" value="Winged helix' DNA-binding domain"/>
    <property type="match status" value="1"/>
</dbReference>
<dbReference type="GO" id="GO:0045910">
    <property type="term" value="P:negative regulation of DNA recombination"/>
    <property type="evidence" value="ECO:0007669"/>
    <property type="project" value="TreeGrafter"/>
</dbReference>
<dbReference type="PANTHER" id="PTHR11467:SF36">
    <property type="entry name" value="HISTONE 24-RELATED"/>
    <property type="match status" value="1"/>
</dbReference>
<comment type="similarity">
    <text evidence="7">Belongs to the histone H1/H5 family.</text>
</comment>
<dbReference type="Pfam" id="PF00538">
    <property type="entry name" value="Linker_histone"/>
    <property type="match status" value="1"/>
</dbReference>
<dbReference type="InterPro" id="IPR005818">
    <property type="entry name" value="Histone_H1/H5_H15"/>
</dbReference>
<evidence type="ECO:0000256" key="8">
    <source>
        <dbReference type="SAM" id="MobiDB-lite"/>
    </source>
</evidence>
<organism evidence="10 11">
    <name type="scientific">Kluyveromyces dobzhanskii CBS 2104</name>
    <dbReference type="NCBI Taxonomy" id="1427455"/>
    <lineage>
        <taxon>Eukaryota</taxon>
        <taxon>Fungi</taxon>
        <taxon>Dikarya</taxon>
        <taxon>Ascomycota</taxon>
        <taxon>Saccharomycotina</taxon>
        <taxon>Saccharomycetes</taxon>
        <taxon>Saccharomycetales</taxon>
        <taxon>Saccharomycetaceae</taxon>
        <taxon>Kluyveromyces</taxon>
    </lineage>
</organism>
<dbReference type="GO" id="GO:0030527">
    <property type="term" value="F:structural constituent of chromatin"/>
    <property type="evidence" value="ECO:0007669"/>
    <property type="project" value="InterPro"/>
</dbReference>
<evidence type="ECO:0000256" key="2">
    <source>
        <dbReference type="ARBA" id="ARBA00004286"/>
    </source>
</evidence>
<dbReference type="PANTHER" id="PTHR11467">
    <property type="entry name" value="HISTONE H1"/>
    <property type="match status" value="1"/>
</dbReference>
<accession>A0A0A8L3W7</accession>